<evidence type="ECO:0000313" key="2">
    <source>
        <dbReference type="Proteomes" id="UP001077662"/>
    </source>
</evidence>
<proteinExistence type="predicted"/>
<gene>
    <name evidence="1" type="ORF">O0554_24530</name>
</gene>
<dbReference type="AlphaFoldDB" id="A0AAP3DL05"/>
<comment type="caution">
    <text evidence="1">The sequence shown here is derived from an EMBL/GenBank/DDBJ whole genome shotgun (WGS) entry which is preliminary data.</text>
</comment>
<organism evidence="1 2">
    <name type="scientific">Brevibacillus laterosporus</name>
    <name type="common">Bacillus laterosporus</name>
    <dbReference type="NCBI Taxonomy" id="1465"/>
    <lineage>
        <taxon>Bacteria</taxon>
        <taxon>Bacillati</taxon>
        <taxon>Bacillota</taxon>
        <taxon>Bacilli</taxon>
        <taxon>Bacillales</taxon>
        <taxon>Paenibacillaceae</taxon>
        <taxon>Brevibacillus</taxon>
    </lineage>
</organism>
<name>A0AAP3DL05_BRELA</name>
<reference evidence="1" key="1">
    <citation type="submission" date="2022-09" db="EMBL/GenBank/DDBJ databases">
        <title>Genome analysis and characterization of larvicidal activity of Brevibacillus strains.</title>
        <authorList>
            <person name="Patrusheva E.V."/>
            <person name="Izotova A.O."/>
            <person name="Toshchakov S.V."/>
            <person name="Sineoky S.P."/>
        </authorList>
    </citation>
    <scope>NUCLEOTIDE SEQUENCE</scope>
    <source>
        <strain evidence="1">VKPM_B-13247</strain>
    </source>
</reference>
<sequence length="398" mass="45378">MAEIESLSGDSLSLRDLSDAIFRTNPNYKLIPFDHLPQEEKKALADLLKDPNFYGILRSHNQDLGMKSVCRETALLFFTLLKAGKLPRYVQIMYGSRFNEVVAMLVLDRILEIESNERFLSGSEAYQVIYEDQPKIKPNGAISRLSIEALKYGQSLEFDDCLKMSSRLYSYNHLPVTTHWKHLFSSEEAITQYLGIGFGGKNRAILDHHWASINTSSNKNWLSWSSRDAVPIRSSYKLYISPHCEHLLDVFSATLEVLTEVRAPSFKIGKDVYGLLRPDKMVAYFTTYDEMSETAVRLVKRLKGISAHGVPFTAAIEPSGLLSWGMDPPRQDHFLPWQGPSWRRWITDRLAVALISAKTSSRTIEPWQFALDRLALEGVDTSSWVPKPTIWNELERGE</sequence>
<evidence type="ECO:0000313" key="1">
    <source>
        <dbReference type="EMBL" id="MCZ0810023.1"/>
    </source>
</evidence>
<dbReference type="EMBL" id="JAPTNE010000052">
    <property type="protein sequence ID" value="MCZ0810023.1"/>
    <property type="molecule type" value="Genomic_DNA"/>
</dbReference>
<accession>A0AAP3DL05</accession>
<dbReference type="Proteomes" id="UP001077662">
    <property type="component" value="Unassembled WGS sequence"/>
</dbReference>
<protein>
    <submittedName>
        <fullName evidence="1">Uncharacterized protein</fullName>
    </submittedName>
</protein>
<dbReference type="RefSeq" id="WP_258434850.1">
    <property type="nucleotide sequence ID" value="NZ_JANSGW010000052.1"/>
</dbReference>